<evidence type="ECO:0000313" key="2">
    <source>
        <dbReference type="EMBL" id="EHN59465.1"/>
    </source>
</evidence>
<proteinExistence type="predicted"/>
<dbReference type="AlphaFoldDB" id="G9WFU2"/>
<reference evidence="2 3" key="1">
    <citation type="journal article" date="2012" name="PLoS ONE">
        <title>Functional divergence in the genus oenococcus as predicted by genome sequencing of the newly-described species, Oenococcus kitaharae.</title>
        <authorList>
            <person name="Borneman A.R."/>
            <person name="McCarthy J.M."/>
            <person name="Chambers P.J."/>
            <person name="Bartowsky E.J."/>
        </authorList>
    </citation>
    <scope>NUCLEOTIDE SEQUENCE [LARGE SCALE GENOMIC DNA]</scope>
    <source>
        <strain evidence="3">DSM17330</strain>
    </source>
</reference>
<name>G9WFU2_9LACO</name>
<dbReference type="EMBL" id="AFVZ01000001">
    <property type="protein sequence ID" value="EHN59465.1"/>
    <property type="molecule type" value="Genomic_DNA"/>
</dbReference>
<feature type="region of interest" description="Disordered" evidence="1">
    <location>
        <begin position="30"/>
        <end position="53"/>
    </location>
</feature>
<feature type="compositionally biased region" description="Basic and acidic residues" evidence="1">
    <location>
        <begin position="30"/>
        <end position="39"/>
    </location>
</feature>
<dbReference type="PATRIC" id="fig|1045004.4.peg.1357"/>
<sequence>MAKIQKLENDQYKELEKYFVMPEDNEQAELRKKALGQKDRVKKTRRVDDKEKK</sequence>
<comment type="caution">
    <text evidence="2">The sequence shown here is derived from an EMBL/GenBank/DDBJ whole genome shotgun (WGS) entry which is preliminary data.</text>
</comment>
<dbReference type="Proteomes" id="UP000004959">
    <property type="component" value="Chromosome"/>
</dbReference>
<accession>G9WFU2</accession>
<protein>
    <submittedName>
        <fullName evidence="2">Uncharacterized protein</fullName>
    </submittedName>
</protein>
<evidence type="ECO:0000313" key="3">
    <source>
        <dbReference type="Proteomes" id="UP000004959"/>
    </source>
</evidence>
<organism evidence="2 3">
    <name type="scientific">Oenococcus kitaharae DSM 17330</name>
    <dbReference type="NCBI Taxonomy" id="1045004"/>
    <lineage>
        <taxon>Bacteria</taxon>
        <taxon>Bacillati</taxon>
        <taxon>Bacillota</taxon>
        <taxon>Bacilli</taxon>
        <taxon>Lactobacillales</taxon>
        <taxon>Lactobacillaceae</taxon>
        <taxon>Oenococcus</taxon>
    </lineage>
</organism>
<gene>
    <name evidence="2" type="ORF">OKIT_1382</name>
</gene>
<dbReference type="HOGENOM" id="CLU_3064111_0_0_9"/>
<keyword evidence="3" id="KW-1185">Reference proteome</keyword>
<evidence type="ECO:0000256" key="1">
    <source>
        <dbReference type="SAM" id="MobiDB-lite"/>
    </source>
</evidence>
<dbReference type="RefSeq" id="WP_007746394.1">
    <property type="nucleotide sequence ID" value="NZ_CM001398.1"/>
</dbReference>